<gene>
    <name evidence="2" type="ORF">SAMN05421813_11818</name>
</gene>
<evidence type="ECO:0000259" key="1">
    <source>
        <dbReference type="Pfam" id="PF01261"/>
    </source>
</evidence>
<dbReference type="PANTHER" id="PTHR12110">
    <property type="entry name" value="HYDROXYPYRUVATE ISOMERASE"/>
    <property type="match status" value="1"/>
</dbReference>
<protein>
    <submittedName>
        <fullName evidence="2">Sugar phosphate isomerase/epimerase</fullName>
    </submittedName>
</protein>
<dbReference type="SUPFAM" id="SSF51658">
    <property type="entry name" value="Xylose isomerase-like"/>
    <property type="match status" value="1"/>
</dbReference>
<evidence type="ECO:0000313" key="3">
    <source>
        <dbReference type="Proteomes" id="UP000199226"/>
    </source>
</evidence>
<dbReference type="InterPro" id="IPR036237">
    <property type="entry name" value="Xyl_isomerase-like_sf"/>
</dbReference>
<sequence length="304" mass="34597">MTYTRKEFLQNTAILLTAAMTSSNFAFGKEKPLLAFSTLGCPDWSFQQIVDFAAANGYSGLEIRGIKRQMDLPKCDEFSSPERIKTTLSLMKEKGLKFINLGASANMHFHEGPEKEKSIAEAKSFIDLAQKINCPFVRVFPNKFPKDRDRNQTISTVAENLLTLGEYAKERNVTVLLETHGDFSGSDDILKVMKAASHPNIALVWDIANMWTVTKESPKEVYKKLKKYIRHTHLKDAKIQGDKLQYVLIGQGDVPIFEAIDILYKDGYKGYYSFEWEKLWHPEIAEPEIALADFPNAMKKHFSN</sequence>
<evidence type="ECO:0000313" key="2">
    <source>
        <dbReference type="EMBL" id="SDM64175.1"/>
    </source>
</evidence>
<dbReference type="GO" id="GO:0016853">
    <property type="term" value="F:isomerase activity"/>
    <property type="evidence" value="ECO:0007669"/>
    <property type="project" value="UniProtKB-KW"/>
</dbReference>
<dbReference type="InterPro" id="IPR013022">
    <property type="entry name" value="Xyl_isomerase-like_TIM-brl"/>
</dbReference>
<accession>A0A1G9UX26</accession>
<feature type="domain" description="Xylose isomerase-like TIM barrel" evidence="1">
    <location>
        <begin position="50"/>
        <end position="279"/>
    </location>
</feature>
<dbReference type="Gene3D" id="3.20.20.150">
    <property type="entry name" value="Divalent-metal-dependent TIM barrel enzymes"/>
    <property type="match status" value="1"/>
</dbReference>
<name>A0A1G9UX26_9SPHI</name>
<dbReference type="STRING" id="990371.SAMN05421813_11818"/>
<dbReference type="InterPro" id="IPR050312">
    <property type="entry name" value="IolE/XylAMocC-like"/>
</dbReference>
<dbReference type="EMBL" id="FNHH01000018">
    <property type="protein sequence ID" value="SDM64175.1"/>
    <property type="molecule type" value="Genomic_DNA"/>
</dbReference>
<dbReference type="Proteomes" id="UP000199226">
    <property type="component" value="Unassembled WGS sequence"/>
</dbReference>
<keyword evidence="2" id="KW-0413">Isomerase</keyword>
<organism evidence="2 3">
    <name type="scientific">Daejeonella rubra</name>
    <dbReference type="NCBI Taxonomy" id="990371"/>
    <lineage>
        <taxon>Bacteria</taxon>
        <taxon>Pseudomonadati</taxon>
        <taxon>Bacteroidota</taxon>
        <taxon>Sphingobacteriia</taxon>
        <taxon>Sphingobacteriales</taxon>
        <taxon>Sphingobacteriaceae</taxon>
        <taxon>Daejeonella</taxon>
    </lineage>
</organism>
<proteinExistence type="predicted"/>
<dbReference type="Pfam" id="PF01261">
    <property type="entry name" value="AP_endonuc_2"/>
    <property type="match status" value="1"/>
</dbReference>
<reference evidence="3" key="1">
    <citation type="submission" date="2016-10" db="EMBL/GenBank/DDBJ databases">
        <authorList>
            <person name="Varghese N."/>
            <person name="Submissions S."/>
        </authorList>
    </citation>
    <scope>NUCLEOTIDE SEQUENCE [LARGE SCALE GENOMIC DNA]</scope>
    <source>
        <strain evidence="3">DSM 24536</strain>
    </source>
</reference>
<keyword evidence="3" id="KW-1185">Reference proteome</keyword>
<dbReference type="AlphaFoldDB" id="A0A1G9UX26"/>
<dbReference type="OrthoDB" id="3185623at2"/>